<dbReference type="PANTHER" id="PTHR11365">
    <property type="entry name" value="5-OXOPROLINASE RELATED"/>
    <property type="match status" value="1"/>
</dbReference>
<dbReference type="InterPro" id="IPR008040">
    <property type="entry name" value="Hydant_A_N"/>
</dbReference>
<keyword evidence="4" id="KW-1185">Reference proteome</keyword>
<evidence type="ECO:0000313" key="4">
    <source>
        <dbReference type="Proteomes" id="UP000035444"/>
    </source>
</evidence>
<dbReference type="Pfam" id="PF05378">
    <property type="entry name" value="Hydant_A_N"/>
    <property type="match status" value="1"/>
</dbReference>
<dbReference type="PATRIC" id="fig|1489064.4.peg.280"/>
<sequence length="667" mass="71740">MLLGIDTGGTYTDAVLFTEEDGVLRTAKSLTTKHDLSIGICDAVNRIMDREGDQIRMVSLSTTLATNAIVEAHDSPVCLIMIGYDKGSLERSNLGTAIGKNPYVFIDGGHTPLGDEQSALDLDAVKRAIDEHAPNVSAFAVAGYFSVRNASHEEAVRNLILEKTDRPVTCAHELSSGLDAPRRALTAFLNAQLIPQLHQLIHSVDIMLQEKGIKAPVMVVKGDGSLISAQTALERPVETILSGPAASVVGAKYLSGASDVFVVDMGGTTTDIAILMDGEPKLSEEGANVGGWRTMVKAVAVSTYGLGGDSEVALNRTQRCLSIGPRRAYPISLLAQQHPSVLEELQQQLRNERIGEYDGRFALKLRELNTALTSLSRLELEIWESLADGPVALNTLLERPAMAGPLQRLIDRGLVINAGLTPSDSSHILNKQNNWTRDGALLCAQLFLRQSQRDNYLLGVTPDDLAEMIYQQTIVQAGKTILDTAFIEEKIPQMTNTQSLGLALLDNALHNKSGSTTNTPLLDFTVKLGRGIVATGAPSAIYYPEITARLNTELNLPENADVSNAVGAVCGGVVQKYTVLISSPEKGRFRTHMGTEQKNFTVAQDAIDYAKSHAEEKAYQMASESGATDIIVEVDQFDKIITDAGGDQLFIESAIIATAKGRPVLAV</sequence>
<feature type="domain" description="Hydantoinase/oxoprolinase N-terminal" evidence="2">
    <location>
        <begin position="3"/>
        <end position="162"/>
    </location>
</feature>
<dbReference type="SUPFAM" id="SSF53067">
    <property type="entry name" value="Actin-like ATPase domain"/>
    <property type="match status" value="1"/>
</dbReference>
<evidence type="ECO:0000313" key="3">
    <source>
        <dbReference type="EMBL" id="KLN59643.1"/>
    </source>
</evidence>
<evidence type="ECO:0000259" key="2">
    <source>
        <dbReference type="Pfam" id="PF05378"/>
    </source>
</evidence>
<evidence type="ECO:0000259" key="1">
    <source>
        <dbReference type="Pfam" id="PF01968"/>
    </source>
</evidence>
<evidence type="ECO:0008006" key="5">
    <source>
        <dbReference type="Google" id="ProtNLM"/>
    </source>
</evidence>
<gene>
    <name evidence="3" type="ORF">WH96_16485</name>
</gene>
<dbReference type="GO" id="GO:0006749">
    <property type="term" value="P:glutathione metabolic process"/>
    <property type="evidence" value="ECO:0007669"/>
    <property type="project" value="TreeGrafter"/>
</dbReference>
<dbReference type="InterPro" id="IPR043129">
    <property type="entry name" value="ATPase_NBD"/>
</dbReference>
<dbReference type="InterPro" id="IPR002821">
    <property type="entry name" value="Hydantoinase_A"/>
</dbReference>
<dbReference type="Proteomes" id="UP000035444">
    <property type="component" value="Unassembled WGS sequence"/>
</dbReference>
<name>A0A0H2MBD5_9PROT</name>
<dbReference type="GO" id="GO:0005829">
    <property type="term" value="C:cytosol"/>
    <property type="evidence" value="ECO:0007669"/>
    <property type="project" value="TreeGrafter"/>
</dbReference>
<dbReference type="GO" id="GO:0017168">
    <property type="term" value="F:5-oxoprolinase (ATP-hydrolyzing) activity"/>
    <property type="evidence" value="ECO:0007669"/>
    <property type="project" value="TreeGrafter"/>
</dbReference>
<dbReference type="STRING" id="1489064.WH96_16485"/>
<feature type="domain" description="Hydantoinase A/oxoprolinase" evidence="1">
    <location>
        <begin position="183"/>
        <end position="328"/>
    </location>
</feature>
<dbReference type="PANTHER" id="PTHR11365:SF2">
    <property type="entry name" value="5-OXOPROLINASE"/>
    <property type="match status" value="1"/>
</dbReference>
<protein>
    <recommendedName>
        <fullName evidence="5">Hydantoinase</fullName>
    </recommendedName>
</protein>
<organism evidence="3 4">
    <name type="scientific">Kiloniella spongiae</name>
    <dbReference type="NCBI Taxonomy" id="1489064"/>
    <lineage>
        <taxon>Bacteria</taxon>
        <taxon>Pseudomonadati</taxon>
        <taxon>Pseudomonadota</taxon>
        <taxon>Alphaproteobacteria</taxon>
        <taxon>Rhodospirillales</taxon>
        <taxon>Kiloniellaceae</taxon>
        <taxon>Kiloniella</taxon>
    </lineage>
</organism>
<reference evidence="3 4" key="1">
    <citation type="submission" date="2015-03" db="EMBL/GenBank/DDBJ databases">
        <title>Genome Sequence of Kiloniella spongiae MEBiC09566, isolated from a marine sponge.</title>
        <authorList>
            <person name="Shao Z."/>
            <person name="Wang L."/>
            <person name="Li X."/>
        </authorList>
    </citation>
    <scope>NUCLEOTIDE SEQUENCE [LARGE SCALE GENOMIC DNA]</scope>
    <source>
        <strain evidence="3 4">MEBiC09566</strain>
    </source>
</reference>
<dbReference type="InterPro" id="IPR045079">
    <property type="entry name" value="Oxoprolinase-like"/>
</dbReference>
<dbReference type="RefSeq" id="WP_047765323.1">
    <property type="nucleotide sequence ID" value="NZ_LAQL01000012.1"/>
</dbReference>
<dbReference type="OrthoDB" id="9814788at2"/>
<proteinExistence type="predicted"/>
<dbReference type="EMBL" id="LAQL01000012">
    <property type="protein sequence ID" value="KLN59643.1"/>
    <property type="molecule type" value="Genomic_DNA"/>
</dbReference>
<dbReference type="AlphaFoldDB" id="A0A0H2MBD5"/>
<comment type="caution">
    <text evidence="3">The sequence shown here is derived from an EMBL/GenBank/DDBJ whole genome shotgun (WGS) entry which is preliminary data.</text>
</comment>
<accession>A0A0H2MBD5</accession>
<dbReference type="Pfam" id="PF01968">
    <property type="entry name" value="Hydantoinase_A"/>
    <property type="match status" value="1"/>
</dbReference>